<dbReference type="Proteomes" id="UP001610334">
    <property type="component" value="Unassembled WGS sequence"/>
</dbReference>
<dbReference type="PANTHER" id="PTHR23086">
    <property type="entry name" value="PHOSPHATIDYLINOSITOL-4-PHOSPHATE 5-KINASE"/>
    <property type="match status" value="1"/>
</dbReference>
<evidence type="ECO:0000256" key="1">
    <source>
        <dbReference type="PROSITE-ProRule" id="PRU00781"/>
    </source>
</evidence>
<dbReference type="PROSITE" id="PS51455">
    <property type="entry name" value="PIPK"/>
    <property type="match status" value="1"/>
</dbReference>
<dbReference type="InterPro" id="IPR027484">
    <property type="entry name" value="PInositol-4-P-5-kinase_N"/>
</dbReference>
<keyword evidence="1" id="KW-0547">Nucleotide-binding</keyword>
<dbReference type="InterPro" id="IPR023610">
    <property type="entry name" value="PInositol-4/5-P-5/4-kinase"/>
</dbReference>
<reference evidence="3 4" key="1">
    <citation type="submission" date="2024-07" db="EMBL/GenBank/DDBJ databases">
        <title>Section-level genome sequencing and comparative genomics of Aspergillus sections Usti and Cavernicolus.</title>
        <authorList>
            <consortium name="Lawrence Berkeley National Laboratory"/>
            <person name="Nybo J.L."/>
            <person name="Vesth T.C."/>
            <person name="Theobald S."/>
            <person name="Frisvad J.C."/>
            <person name="Larsen T.O."/>
            <person name="Kjaerboelling I."/>
            <person name="Rothschild-Mancinelli K."/>
            <person name="Lyhne E.K."/>
            <person name="Kogle M.E."/>
            <person name="Barry K."/>
            <person name="Clum A."/>
            <person name="Na H."/>
            <person name="Ledsgaard L."/>
            <person name="Lin J."/>
            <person name="Lipzen A."/>
            <person name="Kuo A."/>
            <person name="Riley R."/>
            <person name="Mondo S."/>
            <person name="Labutti K."/>
            <person name="Haridas S."/>
            <person name="Pangalinan J."/>
            <person name="Salamov A.A."/>
            <person name="Simmons B.A."/>
            <person name="Magnuson J.K."/>
            <person name="Chen J."/>
            <person name="Drula E."/>
            <person name="Henrissat B."/>
            <person name="Wiebenga A."/>
            <person name="Lubbers R.J."/>
            <person name="Gomes A.C."/>
            <person name="Makela M.R."/>
            <person name="Stajich J."/>
            <person name="Grigoriev I.V."/>
            <person name="Mortensen U.H."/>
            <person name="De Vries R.P."/>
            <person name="Baker S.E."/>
            <person name="Andersen M.R."/>
        </authorList>
    </citation>
    <scope>NUCLEOTIDE SEQUENCE [LARGE SCALE GENOMIC DNA]</scope>
    <source>
        <strain evidence="3 4">CBS 588.65</strain>
    </source>
</reference>
<dbReference type="InterPro" id="IPR002498">
    <property type="entry name" value="PInositol-4-P-4/5-kinase_core"/>
</dbReference>
<evidence type="ECO:0000313" key="3">
    <source>
        <dbReference type="EMBL" id="KAL2813310.1"/>
    </source>
</evidence>
<gene>
    <name evidence="3" type="ORF">BJX63DRAFT_230705</name>
</gene>
<dbReference type="PANTHER" id="PTHR23086:SF126">
    <property type="entry name" value="PIPK DOMAIN-CONTAINING PROTEIN"/>
    <property type="match status" value="1"/>
</dbReference>
<dbReference type="SUPFAM" id="SSF56104">
    <property type="entry name" value="SAICAR synthase-like"/>
    <property type="match status" value="1"/>
</dbReference>
<keyword evidence="1" id="KW-0067">ATP-binding</keyword>
<sequence>MASRRQKAISRSIQRALFRNPGAFKRNIIQRILAFFRIFYITLLRYEQELFRKLRTEIWSLTEEDYLSSFLSDKKTVPLISMGDLGFSGSTFFRTSNSAFLVKSVPRHFEHSFFREDLLEPYFTFMRTHPESLLVWITDYVYAPYRSIGSILRTSPAHHIIMENVLYGKEEDPNAEKWETYDLKPIDYFYPERDLVPEPLVSKATLSRLADKFEDKIRLTQKNYDAVKRTLETDTAFLASADIVDYSLFLARFPASSSPDNVGRKTQWRVGVTSADGKWKYRAVVLDFFWAKHTLHAQAMTGAVQVFNVIGRQGPMSITTTAKEYREKFLTMVEEMLEVYVQSSEP</sequence>
<dbReference type="SMART" id="SM00330">
    <property type="entry name" value="PIPKc"/>
    <property type="match status" value="1"/>
</dbReference>
<protein>
    <recommendedName>
        <fullName evidence="2">PIPK domain-containing protein</fullName>
    </recommendedName>
</protein>
<evidence type="ECO:0000313" key="4">
    <source>
        <dbReference type="Proteomes" id="UP001610334"/>
    </source>
</evidence>
<organism evidence="3 4">
    <name type="scientific">Aspergillus granulosus</name>
    <dbReference type="NCBI Taxonomy" id="176169"/>
    <lineage>
        <taxon>Eukaryota</taxon>
        <taxon>Fungi</taxon>
        <taxon>Dikarya</taxon>
        <taxon>Ascomycota</taxon>
        <taxon>Pezizomycotina</taxon>
        <taxon>Eurotiomycetes</taxon>
        <taxon>Eurotiomycetidae</taxon>
        <taxon>Eurotiales</taxon>
        <taxon>Aspergillaceae</taxon>
        <taxon>Aspergillus</taxon>
        <taxon>Aspergillus subgen. Nidulantes</taxon>
    </lineage>
</organism>
<comment type="caution">
    <text evidence="3">The sequence shown here is derived from an EMBL/GenBank/DDBJ whole genome shotgun (WGS) entry which is preliminary data.</text>
</comment>
<dbReference type="Gene3D" id="3.30.810.10">
    <property type="entry name" value="2-Layer Sandwich"/>
    <property type="match status" value="1"/>
</dbReference>
<keyword evidence="4" id="KW-1185">Reference proteome</keyword>
<keyword evidence="1" id="KW-0418">Kinase</keyword>
<dbReference type="Pfam" id="PF01504">
    <property type="entry name" value="PIP5K"/>
    <property type="match status" value="1"/>
</dbReference>
<feature type="domain" description="PIPK" evidence="2">
    <location>
        <begin position="1"/>
        <end position="337"/>
    </location>
</feature>
<accession>A0ABR4HD07</accession>
<name>A0ABR4HD07_9EURO</name>
<dbReference type="Gene3D" id="3.30.800.10">
    <property type="entry name" value="Phosphatidylinositol Phosphate Kinase II Beta"/>
    <property type="match status" value="1"/>
</dbReference>
<proteinExistence type="predicted"/>
<dbReference type="InterPro" id="IPR027483">
    <property type="entry name" value="PInositol-4-P-4/5-kinase_C_sf"/>
</dbReference>
<dbReference type="EMBL" id="JBFXLT010000041">
    <property type="protein sequence ID" value="KAL2813310.1"/>
    <property type="molecule type" value="Genomic_DNA"/>
</dbReference>
<keyword evidence="1" id="KW-0808">Transferase</keyword>
<evidence type="ECO:0000259" key="2">
    <source>
        <dbReference type="PROSITE" id="PS51455"/>
    </source>
</evidence>